<keyword evidence="3" id="KW-0547">Nucleotide-binding</keyword>
<feature type="repeat" description="TPR" evidence="6">
    <location>
        <begin position="493"/>
        <end position="526"/>
    </location>
</feature>
<feature type="region of interest" description="Disordered" evidence="7">
    <location>
        <begin position="352"/>
        <end position="383"/>
    </location>
</feature>
<evidence type="ECO:0000256" key="7">
    <source>
        <dbReference type="SAM" id="MobiDB-lite"/>
    </source>
</evidence>
<dbReference type="InterPro" id="IPR011009">
    <property type="entry name" value="Kinase-like_dom_sf"/>
</dbReference>
<keyword evidence="2" id="KW-0808">Transferase</keyword>
<dbReference type="Gene3D" id="1.25.40.10">
    <property type="entry name" value="Tetratricopeptide repeat domain"/>
    <property type="match status" value="2"/>
</dbReference>
<evidence type="ECO:0000256" key="1">
    <source>
        <dbReference type="ARBA" id="ARBA00022527"/>
    </source>
</evidence>
<dbReference type="InterPro" id="IPR050205">
    <property type="entry name" value="CDPK_Ser/Thr_kinases"/>
</dbReference>
<dbReference type="GO" id="GO:0005524">
    <property type="term" value="F:ATP binding"/>
    <property type="evidence" value="ECO:0007669"/>
    <property type="project" value="UniProtKB-KW"/>
</dbReference>
<evidence type="ECO:0000313" key="10">
    <source>
        <dbReference type="Proteomes" id="UP000009168"/>
    </source>
</evidence>
<dbReference type="InterPro" id="IPR000719">
    <property type="entry name" value="Prot_kinase_dom"/>
</dbReference>
<evidence type="ECO:0000256" key="3">
    <source>
        <dbReference type="ARBA" id="ARBA00022741"/>
    </source>
</evidence>
<dbReference type="GeneID" id="7840316"/>
<dbReference type="PROSITE" id="PS50005">
    <property type="entry name" value="TPR"/>
    <property type="match status" value="2"/>
</dbReference>
<evidence type="ECO:0000256" key="4">
    <source>
        <dbReference type="ARBA" id="ARBA00022777"/>
    </source>
</evidence>
<dbReference type="Pfam" id="PF14559">
    <property type="entry name" value="TPR_19"/>
    <property type="match status" value="1"/>
</dbReference>
<evidence type="ECO:0000256" key="2">
    <source>
        <dbReference type="ARBA" id="ARBA00022679"/>
    </source>
</evidence>
<dbReference type="HOGENOM" id="CLU_393068_0_0_1"/>
<dbReference type="EMBL" id="GG662825">
    <property type="protein sequence ID" value="EAR89035.1"/>
    <property type="molecule type" value="Genomic_DNA"/>
</dbReference>
<reference evidence="10" key="1">
    <citation type="journal article" date="2006" name="PLoS Biol.">
        <title>Macronuclear genome sequence of the ciliate Tetrahymena thermophila, a model eukaryote.</title>
        <authorList>
            <person name="Eisen J.A."/>
            <person name="Coyne R.S."/>
            <person name="Wu M."/>
            <person name="Wu D."/>
            <person name="Thiagarajan M."/>
            <person name="Wortman J.R."/>
            <person name="Badger J.H."/>
            <person name="Ren Q."/>
            <person name="Amedeo P."/>
            <person name="Jones K.M."/>
            <person name="Tallon L.J."/>
            <person name="Delcher A.L."/>
            <person name="Salzberg S.L."/>
            <person name="Silva J.C."/>
            <person name="Haas B.J."/>
            <person name="Majoros W.H."/>
            <person name="Farzad M."/>
            <person name="Carlton J.M."/>
            <person name="Smith R.K. Jr."/>
            <person name="Garg J."/>
            <person name="Pearlman R.E."/>
            <person name="Karrer K.M."/>
            <person name="Sun L."/>
            <person name="Manning G."/>
            <person name="Elde N.C."/>
            <person name="Turkewitz A.P."/>
            <person name="Asai D.J."/>
            <person name="Wilkes D.E."/>
            <person name="Wang Y."/>
            <person name="Cai H."/>
            <person name="Collins K."/>
            <person name="Stewart B.A."/>
            <person name="Lee S.R."/>
            <person name="Wilamowska K."/>
            <person name="Weinberg Z."/>
            <person name="Ruzzo W.L."/>
            <person name="Wloga D."/>
            <person name="Gaertig J."/>
            <person name="Frankel J."/>
            <person name="Tsao C.-C."/>
            <person name="Gorovsky M.A."/>
            <person name="Keeling P.J."/>
            <person name="Waller R.F."/>
            <person name="Patron N.J."/>
            <person name="Cherry J.M."/>
            <person name="Stover N.A."/>
            <person name="Krieger C.J."/>
            <person name="del Toro C."/>
            <person name="Ryder H.F."/>
            <person name="Williamson S.C."/>
            <person name="Barbeau R.A."/>
            <person name="Hamilton E.P."/>
            <person name="Orias E."/>
        </authorList>
    </citation>
    <scope>NUCLEOTIDE SEQUENCE [LARGE SCALE GENOMIC DNA]</scope>
    <source>
        <strain evidence="10">SB210</strain>
    </source>
</reference>
<dbReference type="SUPFAM" id="SSF56112">
    <property type="entry name" value="Protein kinase-like (PK-like)"/>
    <property type="match status" value="1"/>
</dbReference>
<proteinExistence type="predicted"/>
<dbReference type="PROSITE" id="PS50011">
    <property type="entry name" value="PROTEIN_KINASE_DOM"/>
    <property type="match status" value="1"/>
</dbReference>
<evidence type="ECO:0000313" key="9">
    <source>
        <dbReference type="EMBL" id="EAR89035.1"/>
    </source>
</evidence>
<protein>
    <submittedName>
        <fullName evidence="9">Tetratricopeptide repeat protein</fullName>
    </submittedName>
</protein>
<dbReference type="AlphaFoldDB" id="Q22UU1"/>
<keyword evidence="1" id="KW-0723">Serine/threonine-protein kinase</keyword>
<keyword evidence="4" id="KW-0418">Kinase</keyword>
<evidence type="ECO:0000259" key="8">
    <source>
        <dbReference type="PROSITE" id="PS50011"/>
    </source>
</evidence>
<dbReference type="SMART" id="SM00028">
    <property type="entry name" value="TPR"/>
    <property type="match status" value="4"/>
</dbReference>
<dbReference type="Pfam" id="PF00069">
    <property type="entry name" value="Pkinase"/>
    <property type="match status" value="1"/>
</dbReference>
<dbReference type="InterPro" id="IPR011990">
    <property type="entry name" value="TPR-like_helical_dom_sf"/>
</dbReference>
<keyword evidence="10" id="KW-1185">Reference proteome</keyword>
<dbReference type="Proteomes" id="UP000009168">
    <property type="component" value="Unassembled WGS sequence"/>
</dbReference>
<dbReference type="InParanoid" id="Q22UU1"/>
<dbReference type="GO" id="GO:0004674">
    <property type="term" value="F:protein serine/threonine kinase activity"/>
    <property type="evidence" value="ECO:0007669"/>
    <property type="project" value="UniProtKB-KW"/>
</dbReference>
<keyword evidence="6" id="KW-0802">TPR repeat</keyword>
<feature type="domain" description="Protein kinase" evidence="8">
    <location>
        <begin position="52"/>
        <end position="342"/>
    </location>
</feature>
<dbReference type="eggNOG" id="KOG0577">
    <property type="taxonomic scope" value="Eukaryota"/>
</dbReference>
<dbReference type="SUPFAM" id="SSF48452">
    <property type="entry name" value="TPR-like"/>
    <property type="match status" value="1"/>
</dbReference>
<sequence>MGNCQIDFQGEKSSRLTISSTNEIQLFKSEADIQQKNLELRKAIKSLEAKGYGITQILKFEDFEVIATVQEKSTEDMKKFTVKIFFNRLRNECLFDIFDHSPEATIQNEQDKRQLKLEAQNLQKCIHDNIVQIHSYYIQDGISYIFMEECKYSLAQCIEYRHHLSEIQIIEIISELVSGMSYLHQHNLLVGDFNFQNILYDSQNKLKITSLIFNKASLINGKFCLYKKSFYQQLNPIFLPPHIKKIVVQFHEDHDESLFDDHSIIYDQSCDIWGLGILIYILMGQHIDFVKQYGIRRDTSTYKEIPSMSQELNKLAKQMLDCENSINLTIFDIKTMLNNSVIQDAQKRIKTLNDEEQDENQETGVSYKGLSRTNTYEADRRSQFNQKPADKLLFQTDSLKSNQCSQSIKSPDHFDNLDNDNLDKASCIKIGNTYQREQQFDTAEQYYRKALEFDPYYVPAMINLANLYLQNEAKSQQAEEILNNAAKIDSKNTDVYLMLGKYYSQKKMWKQAYDSFSQVYSSDPNNYNNILTMGAILEENKNYKQALQIYQIATQTSPCKATAYIRCAELQLIYSEKESEGKESLKKALQIDSANKIVKLYLGILSRDITLKEDIKRYLEPKKNSIENCKYYLNAGIIFAKYQRNYIAAQHCFEVCIELAELSTPLYNRAVWYLADCLQNISIQKQKIREVKQNALKDEQDD</sequence>
<dbReference type="PANTHER" id="PTHR24349">
    <property type="entry name" value="SERINE/THREONINE-PROTEIN KINASE"/>
    <property type="match status" value="1"/>
</dbReference>
<dbReference type="Gene3D" id="1.10.510.10">
    <property type="entry name" value="Transferase(Phosphotransferase) domain 1"/>
    <property type="match status" value="1"/>
</dbReference>
<name>Q22UU1_TETTS</name>
<dbReference type="KEGG" id="tet:TTHERM_00845900"/>
<organism evidence="9 10">
    <name type="scientific">Tetrahymena thermophila (strain SB210)</name>
    <dbReference type="NCBI Taxonomy" id="312017"/>
    <lineage>
        <taxon>Eukaryota</taxon>
        <taxon>Sar</taxon>
        <taxon>Alveolata</taxon>
        <taxon>Ciliophora</taxon>
        <taxon>Intramacronucleata</taxon>
        <taxon>Oligohymenophorea</taxon>
        <taxon>Hymenostomatida</taxon>
        <taxon>Tetrahymenina</taxon>
        <taxon>Tetrahymenidae</taxon>
        <taxon>Tetrahymena</taxon>
    </lineage>
</organism>
<dbReference type="SMART" id="SM00220">
    <property type="entry name" value="S_TKc"/>
    <property type="match status" value="1"/>
</dbReference>
<keyword evidence="5" id="KW-0067">ATP-binding</keyword>
<evidence type="ECO:0000256" key="5">
    <source>
        <dbReference type="ARBA" id="ARBA00022840"/>
    </source>
</evidence>
<evidence type="ECO:0000256" key="6">
    <source>
        <dbReference type="PROSITE-ProRule" id="PRU00339"/>
    </source>
</evidence>
<dbReference type="RefSeq" id="XP_001009280.1">
    <property type="nucleotide sequence ID" value="XM_001009280.3"/>
</dbReference>
<feature type="repeat" description="TPR" evidence="6">
    <location>
        <begin position="424"/>
        <end position="457"/>
    </location>
</feature>
<accession>Q22UU1</accession>
<dbReference type="STRING" id="312017.Q22UU1"/>
<dbReference type="InterPro" id="IPR019734">
    <property type="entry name" value="TPR_rpt"/>
</dbReference>
<gene>
    <name evidence="9" type="ORF">TTHERM_00845900</name>
</gene>